<accession>A0A345PJA3</accession>
<dbReference type="RefSeq" id="WP_114917370.1">
    <property type="nucleotide sequence ID" value="NZ_CP024848.1"/>
</dbReference>
<name>A0A345PJA3_9BACI</name>
<feature type="coiled-coil region" evidence="1">
    <location>
        <begin position="16"/>
        <end position="74"/>
    </location>
</feature>
<sequence length="431" mass="50774">MDKEYYHKIISLYEQNQKIKDLLDQEIEQIESLLRLEKLDDQSRENFIVLQKSMEKLKENKSDLDGLYNSLNQKSRVNFGILYPSKDENLYVYLLQKFKELSKFYDEEIILFTMEDLDLKKMTVKGTVISGSKLKQRLVAIPPFIYNITFHSKRLSINRMKQLRKLGICKTINPINTFNQTMILDILSSLPEIGPFIRSYSLFSPSSLERYFEENDFILIIPENEISRSSIIHVSKSGNEDEPIFHIVHNGIRIECSCESIFKELKKRMKGQNYLIMKGIPTLLWMNTPLEIRVYLQKTIHGKWEITDMIGKSEFLSTETYKKNICEQLPWILKKVIPEKSPDILNNLTYVSIKAGSYLDYFIPNLGSLAIDFLLDHKGNPNLFYIKGWENKNFLREANKDSWDTFIQNSFHYLFFLYQNSRMDTDANDMD</sequence>
<proteinExistence type="predicted"/>
<dbReference type="InterPro" id="IPR026838">
    <property type="entry name" value="YheC/D"/>
</dbReference>
<evidence type="ECO:0000313" key="3">
    <source>
        <dbReference type="Proteomes" id="UP000253908"/>
    </source>
</evidence>
<dbReference type="EMBL" id="CP024848">
    <property type="protein sequence ID" value="AXI10083.1"/>
    <property type="molecule type" value="Genomic_DNA"/>
</dbReference>
<dbReference type="KEGG" id="ocn:CUC15_14600"/>
<protein>
    <submittedName>
        <fullName evidence="2">Uncharacterized protein</fullName>
    </submittedName>
</protein>
<keyword evidence="3" id="KW-1185">Reference proteome</keyword>
<dbReference type="Pfam" id="PF14398">
    <property type="entry name" value="ATPgrasp_YheCD"/>
    <property type="match status" value="1"/>
</dbReference>
<dbReference type="AlphaFoldDB" id="A0A345PJA3"/>
<dbReference type="Proteomes" id="UP000253908">
    <property type="component" value="Chromosome"/>
</dbReference>
<organism evidence="2 3">
    <name type="scientific">Oceanobacillus zhaokaii</name>
    <dbReference type="NCBI Taxonomy" id="2052660"/>
    <lineage>
        <taxon>Bacteria</taxon>
        <taxon>Bacillati</taxon>
        <taxon>Bacillota</taxon>
        <taxon>Bacilli</taxon>
        <taxon>Bacillales</taxon>
        <taxon>Bacillaceae</taxon>
        <taxon>Oceanobacillus</taxon>
    </lineage>
</organism>
<evidence type="ECO:0000256" key="1">
    <source>
        <dbReference type="SAM" id="Coils"/>
    </source>
</evidence>
<dbReference type="OrthoDB" id="7869153at2"/>
<reference evidence="3" key="1">
    <citation type="submission" date="2017-11" db="EMBL/GenBank/DDBJ databases">
        <authorList>
            <person name="Zhu W."/>
        </authorList>
    </citation>
    <scope>NUCLEOTIDE SEQUENCE [LARGE SCALE GENOMIC DNA]</scope>
    <source>
        <strain evidence="3">160</strain>
    </source>
</reference>
<gene>
    <name evidence="2" type="ORF">CUC15_14600</name>
</gene>
<keyword evidence="1" id="KW-0175">Coiled coil</keyword>
<evidence type="ECO:0000313" key="2">
    <source>
        <dbReference type="EMBL" id="AXI10083.1"/>
    </source>
</evidence>